<evidence type="ECO:0000259" key="13">
    <source>
        <dbReference type="Pfam" id="PF01529"/>
    </source>
</evidence>
<feature type="transmembrane region" description="Helical" evidence="11">
    <location>
        <begin position="637"/>
        <end position="661"/>
    </location>
</feature>
<dbReference type="InterPro" id="IPR039859">
    <property type="entry name" value="PFA4/ZDH16/20/ERF2-like"/>
</dbReference>
<name>A0A167TFF4_9HYPO</name>
<dbReference type="OrthoDB" id="9909019at2759"/>
<feature type="region of interest" description="Disordered" evidence="12">
    <location>
        <begin position="266"/>
        <end position="286"/>
    </location>
</feature>
<keyword evidence="4 11" id="KW-1133">Transmembrane helix</keyword>
<comment type="similarity">
    <text evidence="9">Belongs to the DHHC palmitoyltransferase family. ERF2/ZDHHC9 subfamily.</text>
</comment>
<gene>
    <name evidence="14" type="ORF">SPI_05669</name>
</gene>
<dbReference type="STRING" id="1081102.A0A167TFF4"/>
<evidence type="ECO:0000256" key="1">
    <source>
        <dbReference type="ARBA" id="ARBA00004127"/>
    </source>
</evidence>
<dbReference type="Proteomes" id="UP000076874">
    <property type="component" value="Unassembled WGS sequence"/>
</dbReference>
<dbReference type="PANTHER" id="PTHR22883">
    <property type="entry name" value="ZINC FINGER DHHC DOMAIN CONTAINING PROTEIN"/>
    <property type="match status" value="1"/>
</dbReference>
<dbReference type="GO" id="GO:0006612">
    <property type="term" value="P:protein targeting to membrane"/>
    <property type="evidence" value="ECO:0007669"/>
    <property type="project" value="TreeGrafter"/>
</dbReference>
<feature type="domain" description="Palmitoyltransferase DHHC" evidence="13">
    <location>
        <begin position="548"/>
        <end position="673"/>
    </location>
</feature>
<organism evidence="14 15">
    <name type="scientific">Niveomyces insectorum RCEF 264</name>
    <dbReference type="NCBI Taxonomy" id="1081102"/>
    <lineage>
        <taxon>Eukaryota</taxon>
        <taxon>Fungi</taxon>
        <taxon>Dikarya</taxon>
        <taxon>Ascomycota</taxon>
        <taxon>Pezizomycotina</taxon>
        <taxon>Sordariomycetes</taxon>
        <taxon>Hypocreomycetidae</taxon>
        <taxon>Hypocreales</taxon>
        <taxon>Cordycipitaceae</taxon>
        <taxon>Niveomyces</taxon>
    </lineage>
</organism>
<evidence type="ECO:0000313" key="14">
    <source>
        <dbReference type="EMBL" id="OAA60545.1"/>
    </source>
</evidence>
<feature type="region of interest" description="Disordered" evidence="12">
    <location>
        <begin position="316"/>
        <end position="421"/>
    </location>
</feature>
<evidence type="ECO:0000256" key="9">
    <source>
        <dbReference type="ARBA" id="ARBA00023463"/>
    </source>
</evidence>
<keyword evidence="3 11" id="KW-0812">Transmembrane</keyword>
<evidence type="ECO:0000256" key="8">
    <source>
        <dbReference type="ARBA" id="ARBA00023315"/>
    </source>
</evidence>
<evidence type="ECO:0000256" key="6">
    <source>
        <dbReference type="ARBA" id="ARBA00023139"/>
    </source>
</evidence>
<keyword evidence="7" id="KW-0449">Lipoprotein</keyword>
<feature type="compositionally biased region" description="Low complexity" evidence="12">
    <location>
        <begin position="120"/>
        <end position="133"/>
    </location>
</feature>
<feature type="compositionally biased region" description="Polar residues" evidence="12">
    <location>
        <begin position="161"/>
        <end position="174"/>
    </location>
</feature>
<comment type="catalytic activity">
    <reaction evidence="10 11">
        <text>L-cysteinyl-[protein] + hexadecanoyl-CoA = S-hexadecanoyl-L-cysteinyl-[protein] + CoA</text>
        <dbReference type="Rhea" id="RHEA:36683"/>
        <dbReference type="Rhea" id="RHEA-COMP:10131"/>
        <dbReference type="Rhea" id="RHEA-COMP:11032"/>
        <dbReference type="ChEBI" id="CHEBI:29950"/>
        <dbReference type="ChEBI" id="CHEBI:57287"/>
        <dbReference type="ChEBI" id="CHEBI:57379"/>
        <dbReference type="ChEBI" id="CHEBI:74151"/>
        <dbReference type="EC" id="2.3.1.225"/>
    </reaction>
</comment>
<keyword evidence="8 11" id="KW-0012">Acyltransferase</keyword>
<feature type="compositionally biased region" description="Gly residues" evidence="12">
    <location>
        <begin position="274"/>
        <end position="286"/>
    </location>
</feature>
<feature type="region of interest" description="Disordered" evidence="12">
    <location>
        <begin position="1"/>
        <end position="82"/>
    </location>
</feature>
<feature type="compositionally biased region" description="Gly residues" evidence="12">
    <location>
        <begin position="54"/>
        <end position="64"/>
    </location>
</feature>
<feature type="region of interest" description="Disordered" evidence="12">
    <location>
        <begin position="161"/>
        <end position="225"/>
    </location>
</feature>
<comment type="caution">
    <text evidence="14">The sequence shown here is derived from an EMBL/GenBank/DDBJ whole genome shotgun (WGS) entry which is preliminary data.</text>
</comment>
<feature type="transmembrane region" description="Helical" evidence="11">
    <location>
        <begin position="477"/>
        <end position="498"/>
    </location>
</feature>
<evidence type="ECO:0000256" key="12">
    <source>
        <dbReference type="SAM" id="MobiDB-lite"/>
    </source>
</evidence>
<feature type="transmembrane region" description="Helical" evidence="11">
    <location>
        <begin position="592"/>
        <end position="617"/>
    </location>
</feature>
<feature type="compositionally biased region" description="Polar residues" evidence="12">
    <location>
        <begin position="367"/>
        <end position="385"/>
    </location>
</feature>
<dbReference type="Pfam" id="PF01529">
    <property type="entry name" value="DHHC"/>
    <property type="match status" value="1"/>
</dbReference>
<feature type="transmembrane region" description="Helical" evidence="11">
    <location>
        <begin position="447"/>
        <end position="471"/>
    </location>
</feature>
<keyword evidence="2 11" id="KW-0808">Transferase</keyword>
<sequence>MATPESEARGASPSNDDEHTFPHFPSSRSDAPGTAHSVVSSRMTDIMSDDGADDGGAGVGGGVASTGNAASRPPTARTGGLASARNSQLLGQPAATHLQPLRRGPSLKRSSIGGTGIGIGSSSSAGGNTAGAARPISAASRSHVPSLTSYAFFHPMSSQKLQAQRGVNTRPRNSQLIQQQQQQPQPQPQLQQQQQQEQAPQGSANDGLAGLPAPYPRPISRGSEFTDLGTIDRLTANTSPAPGHYATASLTDSVRPLHQQRRISANLGDATTGTGDGAKAEGGAGAGAGTDVGGADAGGGKNRGGLSIRVDKSYKSGVVGSLPTPVRTPRSFRSSFVLPGNRNSHHGGGGGTGVNRDIQGGEKLDSVASTPQRSPSATTAHSQTNGDGGHGDSAAAAAGRRKAADAEFGKGGSRPTQTYTGKNYQYFEGNTVFCLGGRFENTKSRPINLATGLLVLIPCVLFFVFSAPWLWHHLSPAIPITFAYVFYICVSSFLHASVSDPGILPRNLHPFPPPDENEDPLQLGPPTTDWALVKTSESSTAAMEVPVKYCRTCNIWRPPRAHHCRMCDNCVETADHHCVWLNNCVGRRNYRYFFTFVSSCTLLALYLAGASLAQVLVYRHRAGVSFGAAIDHFRVPFALFLYGLLACSYPVPLMAYHLFLMARGETTREFLNSHKFPKKDRYRAYTLGGAVLNWVAVLCRPRPPSYYQFKRPHVAGDRRLAAEPTQVTARHARDRRAHNNNTAFSKGDALEMQDVAGQNPGGFQGPVALQSRS</sequence>
<evidence type="ECO:0000256" key="3">
    <source>
        <dbReference type="ARBA" id="ARBA00022692"/>
    </source>
</evidence>
<dbReference type="EC" id="2.3.1.225" evidence="11"/>
<reference evidence="14 15" key="1">
    <citation type="journal article" date="2016" name="Genome Biol. Evol.">
        <title>Divergent and convergent evolution of fungal pathogenicity.</title>
        <authorList>
            <person name="Shang Y."/>
            <person name="Xiao G."/>
            <person name="Zheng P."/>
            <person name="Cen K."/>
            <person name="Zhan S."/>
            <person name="Wang C."/>
        </authorList>
    </citation>
    <scope>NUCLEOTIDE SEQUENCE [LARGE SCALE GENOMIC DNA]</scope>
    <source>
        <strain evidence="14 15">RCEF 264</strain>
    </source>
</reference>
<accession>A0A167TFF4</accession>
<evidence type="ECO:0000256" key="10">
    <source>
        <dbReference type="ARBA" id="ARBA00048048"/>
    </source>
</evidence>
<protein>
    <recommendedName>
        <fullName evidence="11">Palmitoyltransferase</fullName>
        <ecNumber evidence="11">2.3.1.225</ecNumber>
    </recommendedName>
</protein>
<feature type="compositionally biased region" description="Low complexity" evidence="12">
    <location>
        <begin position="175"/>
        <end position="201"/>
    </location>
</feature>
<evidence type="ECO:0000313" key="15">
    <source>
        <dbReference type="Proteomes" id="UP000076874"/>
    </source>
</evidence>
<proteinExistence type="inferred from homology"/>
<dbReference type="EMBL" id="AZHD01000009">
    <property type="protein sequence ID" value="OAA60545.1"/>
    <property type="molecule type" value="Genomic_DNA"/>
</dbReference>
<evidence type="ECO:0000256" key="5">
    <source>
        <dbReference type="ARBA" id="ARBA00023136"/>
    </source>
</evidence>
<dbReference type="GO" id="GO:0005794">
    <property type="term" value="C:Golgi apparatus"/>
    <property type="evidence" value="ECO:0007669"/>
    <property type="project" value="TreeGrafter"/>
</dbReference>
<dbReference type="AlphaFoldDB" id="A0A167TFF4"/>
<evidence type="ECO:0000256" key="2">
    <source>
        <dbReference type="ARBA" id="ARBA00022679"/>
    </source>
</evidence>
<feature type="region of interest" description="Disordered" evidence="12">
    <location>
        <begin position="720"/>
        <end position="773"/>
    </location>
</feature>
<comment type="domain">
    <text evidence="11">The DHHC domain is required for palmitoyltransferase activity.</text>
</comment>
<keyword evidence="5 11" id="KW-0472">Membrane</keyword>
<keyword evidence="15" id="KW-1185">Reference proteome</keyword>
<comment type="subcellular location">
    <subcellularLocation>
        <location evidence="1">Endomembrane system</location>
        <topology evidence="1">Multi-pass membrane protein</topology>
    </subcellularLocation>
</comment>
<evidence type="ECO:0000256" key="4">
    <source>
        <dbReference type="ARBA" id="ARBA00022989"/>
    </source>
</evidence>
<dbReference type="InterPro" id="IPR001594">
    <property type="entry name" value="Palmitoyltrfase_DHHC"/>
</dbReference>
<dbReference type="GO" id="GO:0019706">
    <property type="term" value="F:protein-cysteine S-palmitoyltransferase activity"/>
    <property type="evidence" value="ECO:0007669"/>
    <property type="project" value="UniProtKB-EC"/>
</dbReference>
<evidence type="ECO:0000256" key="7">
    <source>
        <dbReference type="ARBA" id="ARBA00023288"/>
    </source>
</evidence>
<dbReference type="PROSITE" id="PS50216">
    <property type="entry name" value="DHHC"/>
    <property type="match status" value="1"/>
</dbReference>
<dbReference type="PANTHER" id="PTHR22883:SF43">
    <property type="entry name" value="PALMITOYLTRANSFERASE APP"/>
    <property type="match status" value="1"/>
</dbReference>
<keyword evidence="6" id="KW-0564">Palmitate</keyword>
<dbReference type="GO" id="GO:0005783">
    <property type="term" value="C:endoplasmic reticulum"/>
    <property type="evidence" value="ECO:0007669"/>
    <property type="project" value="TreeGrafter"/>
</dbReference>
<feature type="region of interest" description="Disordered" evidence="12">
    <location>
        <begin position="95"/>
        <end position="137"/>
    </location>
</feature>
<evidence type="ECO:0000256" key="11">
    <source>
        <dbReference type="RuleBase" id="RU079119"/>
    </source>
</evidence>